<evidence type="ECO:0000259" key="1">
    <source>
        <dbReference type="Pfam" id="PF20204"/>
    </source>
</evidence>
<dbReference type="Pfam" id="PF20204">
    <property type="entry name" value="DUF6566"/>
    <property type="match status" value="1"/>
</dbReference>
<dbReference type="InterPro" id="IPR046696">
    <property type="entry name" value="DUF6566"/>
</dbReference>
<dbReference type="Proteomes" id="UP000484381">
    <property type="component" value="Unassembled WGS sequence"/>
</dbReference>
<dbReference type="AlphaFoldDB" id="A0A7X1TLK9"/>
<name>A0A7X1TLK9_9BURK</name>
<gene>
    <name evidence="2" type="ORF">GCT13_44645</name>
</gene>
<proteinExistence type="predicted"/>
<evidence type="ECO:0000313" key="2">
    <source>
        <dbReference type="EMBL" id="MPW23623.1"/>
    </source>
</evidence>
<organism evidence="2 3">
    <name type="scientific">Paraburkholderia franconis</name>
    <dbReference type="NCBI Taxonomy" id="2654983"/>
    <lineage>
        <taxon>Bacteria</taxon>
        <taxon>Pseudomonadati</taxon>
        <taxon>Pseudomonadota</taxon>
        <taxon>Betaproteobacteria</taxon>
        <taxon>Burkholderiales</taxon>
        <taxon>Burkholderiaceae</taxon>
        <taxon>Paraburkholderia</taxon>
    </lineage>
</organism>
<dbReference type="EMBL" id="WHNP01000123">
    <property type="protein sequence ID" value="MPW23623.1"/>
    <property type="molecule type" value="Genomic_DNA"/>
</dbReference>
<dbReference type="RefSeq" id="WP_152768101.1">
    <property type="nucleotide sequence ID" value="NZ_WHNP01000123.1"/>
</dbReference>
<comment type="caution">
    <text evidence="2">The sequence shown here is derived from an EMBL/GenBank/DDBJ whole genome shotgun (WGS) entry which is preliminary data.</text>
</comment>
<protein>
    <recommendedName>
        <fullName evidence="1">DUF6566 domain-containing protein</fullName>
    </recommendedName>
</protein>
<evidence type="ECO:0000313" key="3">
    <source>
        <dbReference type="Proteomes" id="UP000484381"/>
    </source>
</evidence>
<feature type="domain" description="DUF6566" evidence="1">
    <location>
        <begin position="1"/>
        <end position="74"/>
    </location>
</feature>
<sequence>MGKETIVHGKYILTVEAKQNERDAWYVQITVVKDGVTVPVHLPETSPPEWATEAEAIRGGIEQGRGFVNLHNQSASD</sequence>
<reference evidence="2 3" key="1">
    <citation type="submission" date="2019-10" db="EMBL/GenBank/DDBJ databases">
        <title>Paraburkholderia sp. isolated from nodules of Mimosa pudica from Brazilian Atlantic Forest soils.</title>
        <authorList>
            <person name="Paulitsch F."/>
            <person name="Hungria M."/>
            <person name="Dall'Agnol R."/>
        </authorList>
    </citation>
    <scope>NUCLEOTIDE SEQUENCE [LARGE SCALE GENOMIC DNA]</scope>
    <source>
        <strain evidence="2 3">CNPSo 3157</strain>
    </source>
</reference>
<keyword evidence="3" id="KW-1185">Reference proteome</keyword>
<accession>A0A7X1TLK9</accession>